<dbReference type="Proteomes" id="UP000027586">
    <property type="component" value="Unassembled WGS sequence"/>
</dbReference>
<accession>A0A068RSZ1</accession>
<evidence type="ECO:0000313" key="1">
    <source>
        <dbReference type="EMBL" id="CDH52840.1"/>
    </source>
</evidence>
<evidence type="ECO:0008006" key="3">
    <source>
        <dbReference type="Google" id="ProtNLM"/>
    </source>
</evidence>
<dbReference type="EMBL" id="CBTN010000015">
    <property type="protein sequence ID" value="CDH52840.1"/>
    <property type="molecule type" value="Genomic_DNA"/>
</dbReference>
<sequence length="238" mass="26627">MTQTFDYNKKQAKAAVHALYDHHKSRESGDLLADEEPPLYVQILTKEMFVPKRQSAGGKKIKAKHALYPSDTSICVFVKSDAEDIQKELANGGFKNLQVIDKSTLEGSYSTFEARRRLANAHECFFVDDRIVSFMPKLLGKSFLEKANKTPMPVSVASNAKVNQMNTALRVQPYRPKGGVVNLLRVGHLGLSEKEMLENLDAIVKEYLRVSNIKSEAIQELSLKLAKSPALPFYNSLP</sequence>
<dbReference type="InterPro" id="IPR028364">
    <property type="entry name" value="Ribosomal_uL1/biogenesis"/>
</dbReference>
<organism evidence="1 2">
    <name type="scientific">Lichtheimia corymbifera JMRC:FSU:9682</name>
    <dbReference type="NCBI Taxonomy" id="1263082"/>
    <lineage>
        <taxon>Eukaryota</taxon>
        <taxon>Fungi</taxon>
        <taxon>Fungi incertae sedis</taxon>
        <taxon>Mucoromycota</taxon>
        <taxon>Mucoromycotina</taxon>
        <taxon>Mucoromycetes</taxon>
        <taxon>Mucorales</taxon>
        <taxon>Lichtheimiaceae</taxon>
        <taxon>Lichtheimia</taxon>
    </lineage>
</organism>
<protein>
    <recommendedName>
        <fullName evidence="3">Ribosomal protein l1</fullName>
    </recommendedName>
</protein>
<dbReference type="InterPro" id="IPR016095">
    <property type="entry name" value="Ribosomal_uL1_3-a/b-sand"/>
</dbReference>
<keyword evidence="2" id="KW-1185">Reference proteome</keyword>
<comment type="caution">
    <text evidence="1">The sequence shown here is derived from an EMBL/GenBank/DDBJ whole genome shotgun (WGS) entry which is preliminary data.</text>
</comment>
<evidence type="ECO:0000313" key="2">
    <source>
        <dbReference type="Proteomes" id="UP000027586"/>
    </source>
</evidence>
<dbReference type="STRING" id="1263082.A0A068RSZ1"/>
<reference evidence="1" key="1">
    <citation type="submission" date="2013-08" db="EMBL/GenBank/DDBJ databases">
        <title>Gene expansion shapes genome architecture in the human pathogen Lichtheimia corymbifera: an evolutionary genomics analysis in the ancient terrestrial Mucorales (Mucoromycotina).</title>
        <authorList>
            <person name="Schwartze V.U."/>
            <person name="Winter S."/>
            <person name="Shelest E."/>
            <person name="Marcet-Houben M."/>
            <person name="Horn F."/>
            <person name="Wehner S."/>
            <person name="Hoffmann K."/>
            <person name="Riege K."/>
            <person name="Sammeth M."/>
            <person name="Nowrousian M."/>
            <person name="Valiante V."/>
            <person name="Linde J."/>
            <person name="Jacobsen I.D."/>
            <person name="Marz M."/>
            <person name="Brakhage A.A."/>
            <person name="Gabaldon T."/>
            <person name="Bocker S."/>
            <person name="Voigt K."/>
        </authorList>
    </citation>
    <scope>NUCLEOTIDE SEQUENCE [LARGE SCALE GENOMIC DNA]</scope>
    <source>
        <strain evidence="1">FSU 9682</strain>
    </source>
</reference>
<gene>
    <name evidence="1" type="ORF">LCOR_04276.1</name>
</gene>
<dbReference type="Gene3D" id="3.40.50.790">
    <property type="match status" value="1"/>
</dbReference>
<proteinExistence type="predicted"/>
<dbReference type="AlphaFoldDB" id="A0A068RSZ1"/>
<dbReference type="VEuPathDB" id="FungiDB:LCOR_04276.1"/>
<name>A0A068RSZ1_9FUNG</name>
<dbReference type="CDD" id="cd00403">
    <property type="entry name" value="Ribosomal_L1"/>
    <property type="match status" value="1"/>
</dbReference>
<dbReference type="Pfam" id="PF00687">
    <property type="entry name" value="Ribosomal_L1"/>
    <property type="match status" value="1"/>
</dbReference>
<dbReference type="SUPFAM" id="SSF56808">
    <property type="entry name" value="Ribosomal protein L1"/>
    <property type="match status" value="1"/>
</dbReference>
<dbReference type="InterPro" id="IPR023674">
    <property type="entry name" value="Ribosomal_uL1-like"/>
</dbReference>
<dbReference type="OrthoDB" id="10251727at2759"/>